<protein>
    <submittedName>
        <fullName evidence="1">Uncharacterized protein</fullName>
    </submittedName>
</protein>
<sequence length="71" mass="7861">MNTIMTLQVRELKTGWNALTIGKVERAPRSRTMILKGIDGKQICKSTNIETVAAAGRRYAQEQGYTDAAYA</sequence>
<proteinExistence type="predicted"/>
<evidence type="ECO:0000313" key="2">
    <source>
        <dbReference type="Proteomes" id="UP000272412"/>
    </source>
</evidence>
<reference evidence="1 2" key="1">
    <citation type="submission" date="2018-11" db="EMBL/GenBank/DDBJ databases">
        <title>Neisseria weixii sp. nov. isolated from the rectal contents of plateau pika (Ochotona cruzoniae).</title>
        <authorList>
            <person name="Zhang G."/>
        </authorList>
    </citation>
    <scope>NUCLEOTIDE SEQUENCE [LARGE SCALE GENOMIC DNA]</scope>
    <source>
        <strain evidence="1 2">10009</strain>
    </source>
</reference>
<dbReference type="Proteomes" id="UP000272412">
    <property type="component" value="Unassembled WGS sequence"/>
</dbReference>
<keyword evidence="2" id="KW-1185">Reference proteome</keyword>
<gene>
    <name evidence="1" type="ORF">EGK74_03920</name>
</gene>
<evidence type="ECO:0000313" key="1">
    <source>
        <dbReference type="EMBL" id="RPD89375.1"/>
    </source>
</evidence>
<dbReference type="AlphaFoldDB" id="A0A3N4N226"/>
<accession>A0A3N4N226</accession>
<dbReference type="EMBL" id="RPFL01000007">
    <property type="protein sequence ID" value="RPD89375.1"/>
    <property type="molecule type" value="Genomic_DNA"/>
</dbReference>
<organism evidence="1 2">
    <name type="scientific">Neisseria weixii</name>
    <dbReference type="NCBI Taxonomy" id="1853276"/>
    <lineage>
        <taxon>Bacteria</taxon>
        <taxon>Pseudomonadati</taxon>
        <taxon>Pseudomonadota</taxon>
        <taxon>Betaproteobacteria</taxon>
        <taxon>Neisseriales</taxon>
        <taxon>Neisseriaceae</taxon>
        <taxon>Neisseria</taxon>
    </lineage>
</organism>
<dbReference type="RefSeq" id="WP_123804598.1">
    <property type="nucleotide sequence ID" value="NZ_RPFL01000007.1"/>
</dbReference>
<comment type="caution">
    <text evidence="1">The sequence shown here is derived from an EMBL/GenBank/DDBJ whole genome shotgun (WGS) entry which is preliminary data.</text>
</comment>
<name>A0A3N4N226_9NEIS</name>